<accession>A0ABV3PAA5</accession>
<gene>
    <name evidence="2" type="ORF">AB1207_17650</name>
</gene>
<evidence type="ECO:0000313" key="2">
    <source>
        <dbReference type="EMBL" id="MEW9266579.1"/>
    </source>
</evidence>
<dbReference type="SUPFAM" id="SSF46785">
    <property type="entry name" value="Winged helix' DNA-binding domain"/>
    <property type="match status" value="1"/>
</dbReference>
<dbReference type="Gene3D" id="1.10.10.10">
    <property type="entry name" value="Winged helix-like DNA-binding domain superfamily/Winged helix DNA-binding domain"/>
    <property type="match status" value="1"/>
</dbReference>
<dbReference type="RefSeq" id="WP_367639714.1">
    <property type="nucleotide sequence ID" value="NZ_JBFNQN010000012.1"/>
</dbReference>
<organism evidence="2 3">
    <name type="scientific">Kineococcus endophyticus</name>
    <dbReference type="NCBI Taxonomy" id="1181883"/>
    <lineage>
        <taxon>Bacteria</taxon>
        <taxon>Bacillati</taxon>
        <taxon>Actinomycetota</taxon>
        <taxon>Actinomycetes</taxon>
        <taxon>Kineosporiales</taxon>
        <taxon>Kineosporiaceae</taxon>
        <taxon>Kineococcus</taxon>
    </lineage>
</organism>
<name>A0ABV3PAA5_9ACTN</name>
<dbReference type="InterPro" id="IPR000835">
    <property type="entry name" value="HTH_MarR-typ"/>
</dbReference>
<reference evidence="2 3" key="1">
    <citation type="submission" date="2024-07" db="EMBL/GenBank/DDBJ databases">
        <authorList>
            <person name="Thanompreechachai J."/>
            <person name="Duangmal K."/>
        </authorList>
    </citation>
    <scope>NUCLEOTIDE SEQUENCE [LARGE SCALE GENOMIC DNA]</scope>
    <source>
        <strain evidence="2 3">KCTC 19886</strain>
    </source>
</reference>
<evidence type="ECO:0000259" key="1">
    <source>
        <dbReference type="Pfam" id="PF12802"/>
    </source>
</evidence>
<feature type="domain" description="HTH marR-type" evidence="1">
    <location>
        <begin position="40"/>
        <end position="90"/>
    </location>
</feature>
<evidence type="ECO:0000313" key="3">
    <source>
        <dbReference type="Proteomes" id="UP001555826"/>
    </source>
</evidence>
<proteinExistence type="predicted"/>
<comment type="caution">
    <text evidence="2">The sequence shown here is derived from an EMBL/GenBank/DDBJ whole genome shotgun (WGS) entry which is preliminary data.</text>
</comment>
<protein>
    <submittedName>
        <fullName evidence="2">MarR family transcriptional regulator</fullName>
    </submittedName>
</protein>
<dbReference type="Pfam" id="PF12802">
    <property type="entry name" value="MarR_2"/>
    <property type="match status" value="1"/>
</dbReference>
<dbReference type="Proteomes" id="UP001555826">
    <property type="component" value="Unassembled WGS sequence"/>
</dbReference>
<dbReference type="InterPro" id="IPR036390">
    <property type="entry name" value="WH_DNA-bd_sf"/>
</dbReference>
<keyword evidence="3" id="KW-1185">Reference proteome</keyword>
<dbReference type="InterPro" id="IPR036388">
    <property type="entry name" value="WH-like_DNA-bd_sf"/>
</dbReference>
<dbReference type="EMBL" id="JBFNQN010000012">
    <property type="protein sequence ID" value="MEW9266579.1"/>
    <property type="molecule type" value="Genomic_DNA"/>
</dbReference>
<sequence>MNAQVTGLGTQLRRLLDRLERDVADLGAELGLEGHRPRYSPVVRAVLARGPLTITGVADATGVTHSAASQTVAQMRRDGWLQAARGADGRERVVDLTEHARELVPLLEQEWRTTEAAVADLDAELPMPLAELLTLAEAALDRRSLRERMR</sequence>